<dbReference type="PROSITE" id="PS51791">
    <property type="entry name" value="HSAC2"/>
    <property type="match status" value="1"/>
</dbReference>
<dbReference type="PANTHER" id="PTHR31108">
    <property type="entry name" value="TUMOR PROTEIN P63-REGULATED GENE 1-LIKE PROTEIN"/>
    <property type="match status" value="1"/>
</dbReference>
<dbReference type="Pfam" id="PF12456">
    <property type="entry name" value="hSac2"/>
    <property type="match status" value="1"/>
</dbReference>
<evidence type="ECO:0000256" key="1">
    <source>
        <dbReference type="ARBA" id="ARBA00009163"/>
    </source>
</evidence>
<proteinExistence type="inferred from homology"/>
<comment type="similarity">
    <text evidence="1">Belongs to the TPRG1 family.</text>
</comment>
<dbReference type="InterPro" id="IPR034753">
    <property type="entry name" value="hSac2"/>
</dbReference>
<dbReference type="InterPro" id="IPR040242">
    <property type="entry name" value="TPRG1-like"/>
</dbReference>
<sequence>MIEEYNLEDDSTSQFRGGSLRIQPGGSKTELLPKSKENTSLDKDNVKINTNCHWGQSFISPLASIPSKLSVNLWSAKPEPKIERTASQVAPTPQHKAIQSSVIIPEDPSNYFTFRDGVVENAVKECREEFLDEESDGPLLAYFLLTQINHWDTDKERLILLTPKTLVIAKYDFIALKRLGYKKLPLDLVEQLHIGDLVYPNGSLIPRINGVTDGLTNFLENCLFSRWGNTESKPANNFYQSRDRNMRGARLMWEQEKPTHLGAKWNPFTDNVPFCTFTYHPLYFHKDCSVEPRKNIFDLDLFVDKLCDVFVALQASKSSEKDHCAIYHKNIVLENYVGLGSLVHNRNALGFFKVRGKFSF</sequence>
<accession>A0AAW1UZT0</accession>
<name>A0AAW1UZT0_9CUCU</name>
<feature type="domain" description="HSac2" evidence="3">
    <location>
        <begin position="113"/>
        <end position="273"/>
    </location>
</feature>
<dbReference type="EMBL" id="JARQZJ010000098">
    <property type="protein sequence ID" value="KAK9885982.1"/>
    <property type="molecule type" value="Genomic_DNA"/>
</dbReference>
<protein>
    <recommendedName>
        <fullName evidence="3">HSac2 domain-containing protein</fullName>
    </recommendedName>
</protein>
<reference evidence="4 5" key="1">
    <citation type="submission" date="2023-03" db="EMBL/GenBank/DDBJ databases">
        <title>Genome insight into feeding habits of ladybird beetles.</title>
        <authorList>
            <person name="Li H.-S."/>
            <person name="Huang Y.-H."/>
            <person name="Pang H."/>
        </authorList>
    </citation>
    <scope>NUCLEOTIDE SEQUENCE [LARGE SCALE GENOMIC DNA]</scope>
    <source>
        <strain evidence="4">SYSU_2023b</strain>
        <tissue evidence="4">Whole body</tissue>
    </source>
</reference>
<gene>
    <name evidence="4" type="ORF">WA026_014768</name>
</gene>
<comment type="caution">
    <text evidence="4">The sequence shown here is derived from an EMBL/GenBank/DDBJ whole genome shotgun (WGS) entry which is preliminary data.</text>
</comment>
<dbReference type="GO" id="GO:0005737">
    <property type="term" value="C:cytoplasm"/>
    <property type="evidence" value="ECO:0007669"/>
    <property type="project" value="TreeGrafter"/>
</dbReference>
<keyword evidence="5" id="KW-1185">Reference proteome</keyword>
<dbReference type="Proteomes" id="UP001431783">
    <property type="component" value="Unassembled WGS sequence"/>
</dbReference>
<dbReference type="PANTHER" id="PTHR31108:SF1">
    <property type="entry name" value="HSAC2 DOMAIN-CONTAINING PROTEIN"/>
    <property type="match status" value="1"/>
</dbReference>
<evidence type="ECO:0000259" key="3">
    <source>
        <dbReference type="PROSITE" id="PS51791"/>
    </source>
</evidence>
<dbReference type="InterPro" id="IPR022158">
    <property type="entry name" value="Inositol_phosphatase"/>
</dbReference>
<evidence type="ECO:0000313" key="4">
    <source>
        <dbReference type="EMBL" id="KAK9885982.1"/>
    </source>
</evidence>
<evidence type="ECO:0000256" key="2">
    <source>
        <dbReference type="SAM" id="MobiDB-lite"/>
    </source>
</evidence>
<dbReference type="AlphaFoldDB" id="A0AAW1UZT0"/>
<organism evidence="4 5">
    <name type="scientific">Henosepilachna vigintioctopunctata</name>
    <dbReference type="NCBI Taxonomy" id="420089"/>
    <lineage>
        <taxon>Eukaryota</taxon>
        <taxon>Metazoa</taxon>
        <taxon>Ecdysozoa</taxon>
        <taxon>Arthropoda</taxon>
        <taxon>Hexapoda</taxon>
        <taxon>Insecta</taxon>
        <taxon>Pterygota</taxon>
        <taxon>Neoptera</taxon>
        <taxon>Endopterygota</taxon>
        <taxon>Coleoptera</taxon>
        <taxon>Polyphaga</taxon>
        <taxon>Cucujiformia</taxon>
        <taxon>Coccinelloidea</taxon>
        <taxon>Coccinellidae</taxon>
        <taxon>Epilachninae</taxon>
        <taxon>Epilachnini</taxon>
        <taxon>Henosepilachna</taxon>
    </lineage>
</organism>
<evidence type="ECO:0000313" key="5">
    <source>
        <dbReference type="Proteomes" id="UP001431783"/>
    </source>
</evidence>
<feature type="region of interest" description="Disordered" evidence="2">
    <location>
        <begin position="1"/>
        <end position="38"/>
    </location>
</feature>
<feature type="compositionally biased region" description="Acidic residues" evidence="2">
    <location>
        <begin position="1"/>
        <end position="11"/>
    </location>
</feature>